<dbReference type="AlphaFoldDB" id="A0A9W8C8K9"/>
<keyword evidence="2" id="KW-1185">Reference proteome</keyword>
<dbReference type="PANTHER" id="PTHR14241">
    <property type="entry name" value="INTERFERON-INDUCED PROTEIN 44"/>
    <property type="match status" value="1"/>
</dbReference>
<dbReference type="PANTHER" id="PTHR14241:SF1">
    <property type="entry name" value="INTERFERON-INDUCED PROTEIN 44-RELATED"/>
    <property type="match status" value="1"/>
</dbReference>
<dbReference type="GO" id="GO:0006955">
    <property type="term" value="P:immune response"/>
    <property type="evidence" value="ECO:0007669"/>
    <property type="project" value="TreeGrafter"/>
</dbReference>
<name>A0A9W8C8K9_TRIRA</name>
<gene>
    <name evidence="1" type="ORF">IRJ41_002519</name>
</gene>
<sequence length="230" mass="25955">MQNSHLNLTHLGEAHPGDKEKDYLEKNLRDFRLNHPNVEYVRILLIGDVGAGKSSFINSINSAFQKRITTEALANSTSSDSFTKTYRTYYIRSGESILPFVFNDVMGLESQESKGAHPEDIVKALQGFMKHMTYISVFLSFISQFNPASAVSVDGEGYQSDPTLQEQSYCLVYVMAADKVPFMNTDVIRKMQNVRTKASELASWLKLNVFVSREVSRHFRQHLTSASLAL</sequence>
<evidence type="ECO:0000313" key="2">
    <source>
        <dbReference type="Proteomes" id="UP001059041"/>
    </source>
</evidence>
<dbReference type="SUPFAM" id="SSF52540">
    <property type="entry name" value="P-loop containing nucleoside triphosphate hydrolases"/>
    <property type="match status" value="1"/>
</dbReference>
<comment type="caution">
    <text evidence="1">The sequence shown here is derived from an EMBL/GenBank/DDBJ whole genome shotgun (WGS) entry which is preliminary data.</text>
</comment>
<organism evidence="1 2">
    <name type="scientific">Triplophysa rosa</name>
    <name type="common">Cave loach</name>
    <dbReference type="NCBI Taxonomy" id="992332"/>
    <lineage>
        <taxon>Eukaryota</taxon>
        <taxon>Metazoa</taxon>
        <taxon>Chordata</taxon>
        <taxon>Craniata</taxon>
        <taxon>Vertebrata</taxon>
        <taxon>Euteleostomi</taxon>
        <taxon>Actinopterygii</taxon>
        <taxon>Neopterygii</taxon>
        <taxon>Teleostei</taxon>
        <taxon>Ostariophysi</taxon>
        <taxon>Cypriniformes</taxon>
        <taxon>Nemacheilidae</taxon>
        <taxon>Triplophysa</taxon>
    </lineage>
</organism>
<dbReference type="InterPro" id="IPR027417">
    <property type="entry name" value="P-loop_NTPase"/>
</dbReference>
<proteinExistence type="predicted"/>
<reference evidence="1" key="1">
    <citation type="submission" date="2021-02" db="EMBL/GenBank/DDBJ databases">
        <title>Comparative genomics reveals that relaxation of natural selection precedes convergent phenotypic evolution of cavefish.</title>
        <authorList>
            <person name="Peng Z."/>
        </authorList>
    </citation>
    <scope>NUCLEOTIDE SEQUENCE</scope>
    <source>
        <tissue evidence="1">Muscle</tissue>
    </source>
</reference>
<evidence type="ECO:0000313" key="1">
    <source>
        <dbReference type="EMBL" id="KAI7810493.1"/>
    </source>
</evidence>
<protein>
    <submittedName>
        <fullName evidence="1">Interferon-induced protein 44-like</fullName>
    </submittedName>
</protein>
<dbReference type="EMBL" id="JAFHDT010000004">
    <property type="protein sequence ID" value="KAI7810493.1"/>
    <property type="molecule type" value="Genomic_DNA"/>
</dbReference>
<accession>A0A9W8C8K9</accession>
<dbReference type="Gene3D" id="3.40.50.300">
    <property type="entry name" value="P-loop containing nucleotide triphosphate hydrolases"/>
    <property type="match status" value="1"/>
</dbReference>
<dbReference type="Proteomes" id="UP001059041">
    <property type="component" value="Linkage Group LG4"/>
</dbReference>